<dbReference type="Proteomes" id="UP000561077">
    <property type="component" value="Unassembled WGS sequence"/>
</dbReference>
<dbReference type="Proteomes" id="UP000540490">
    <property type="component" value="Unassembled WGS sequence"/>
</dbReference>
<proteinExistence type="predicted"/>
<evidence type="ECO:0000256" key="1">
    <source>
        <dbReference type="ARBA" id="ARBA00001974"/>
    </source>
</evidence>
<keyword evidence="3" id="KW-0274">FAD</keyword>
<dbReference type="EMBL" id="JABEQO010000010">
    <property type="protein sequence ID" value="MBB2164803.1"/>
    <property type="molecule type" value="Genomic_DNA"/>
</dbReference>
<accession>A0A7W4NUY9</accession>
<sequence length="594" mass="62924">MPRSPQSARSTLDASNIVTTDLLVIGGGAGGMSTALFARRRGLDVLLCEKTDQVGGITSTSGGTIWAPGTALSETVGPRDRTDDARRFLQSVVGNRGGEALREGFLQAAPAAIAELHDHTDVKLAAAAAHPDYLDGPGSAHGGRALAPLPFDGRELGADFVRVRPPRREFLAPGGMMVGRNELDALLKPFSSFSHLRQTLSLFLRLASDRRAHARGTRLVMGNALVARLLLSLRKHGVPILFEWSLTDLLVTDGRVTGATFHTPEGNRTVLARKGVVLATGGIATNATLRDRLFPLRNMKSLAPATNSGDGVEAGLRAGAGLDNGGDSPALWMPCSSRRLKDGTDLTWPHIILDRAKPGLLAVDGAGRRFVNESSSYHDFCMGMIADNRRTACMPAWLICDRAFLREYGLGMVWPGMRRIGHLIRARYLFRGRTIDELARAIGVDAATLRETVARYNTLAQNGADTDFGRGSSAMNRFNGDARCTPNPCLRPVGAGPYFAMAVLPADLATSAGLTGDPDGRVTDESGQPIAGLYACGNDLTSLFRGTYPGPGTTLGPALVMAWRIANHVAGGTALTAQTATATAPMASAELSLQ</sequence>
<reference evidence="8 9" key="1">
    <citation type="submission" date="2020-04" db="EMBL/GenBank/DDBJ databases">
        <title>Description of novel Gluconacetobacter.</title>
        <authorList>
            <person name="Sombolestani A."/>
        </authorList>
    </citation>
    <scope>NUCLEOTIDE SEQUENCE [LARGE SCALE GENOMIC DNA]</scope>
    <source>
        <strain evidence="7 8">LMG 1728</strain>
        <strain evidence="6 9">LMG 1731</strain>
    </source>
</reference>
<dbReference type="PRINTS" id="PR00411">
    <property type="entry name" value="PNDRDTASEI"/>
</dbReference>
<evidence type="ECO:0000256" key="2">
    <source>
        <dbReference type="ARBA" id="ARBA00022630"/>
    </source>
</evidence>
<dbReference type="InterPro" id="IPR027477">
    <property type="entry name" value="Succ_DH/fumarate_Rdtase_cat_sf"/>
</dbReference>
<keyword evidence="2" id="KW-0285">Flavoprotein</keyword>
<dbReference type="SUPFAM" id="SSF56425">
    <property type="entry name" value="Succinate dehydrogenase/fumarate reductase flavoprotein, catalytic domain"/>
    <property type="match status" value="1"/>
</dbReference>
<gene>
    <name evidence="7" type="ORF">HLH25_09845</name>
    <name evidence="6" type="ORF">HLH26_09665</name>
</gene>
<evidence type="ECO:0000313" key="7">
    <source>
        <dbReference type="EMBL" id="MBB2193939.1"/>
    </source>
</evidence>
<dbReference type="GO" id="GO:0016491">
    <property type="term" value="F:oxidoreductase activity"/>
    <property type="evidence" value="ECO:0007669"/>
    <property type="project" value="UniProtKB-KW"/>
</dbReference>
<dbReference type="SUPFAM" id="SSF51905">
    <property type="entry name" value="FAD/NAD(P)-binding domain"/>
    <property type="match status" value="1"/>
</dbReference>
<dbReference type="PANTHER" id="PTHR43400:SF10">
    <property type="entry name" value="3-OXOSTEROID 1-DEHYDROGENASE"/>
    <property type="match status" value="1"/>
</dbReference>
<dbReference type="AlphaFoldDB" id="A0A7W4NUY9"/>
<dbReference type="PANTHER" id="PTHR43400">
    <property type="entry name" value="FUMARATE REDUCTASE"/>
    <property type="match status" value="1"/>
</dbReference>
<comment type="caution">
    <text evidence="6">The sequence shown here is derived from an EMBL/GenBank/DDBJ whole genome shotgun (WGS) entry which is preliminary data.</text>
</comment>
<dbReference type="InterPro" id="IPR050315">
    <property type="entry name" value="FAD-oxidoreductase_2"/>
</dbReference>
<feature type="domain" description="FAD-dependent oxidoreductase 2 FAD-binding" evidence="5">
    <location>
        <begin position="21"/>
        <end position="555"/>
    </location>
</feature>
<comment type="cofactor">
    <cofactor evidence="1">
        <name>FAD</name>
        <dbReference type="ChEBI" id="CHEBI:57692"/>
    </cofactor>
</comment>
<evidence type="ECO:0000313" key="9">
    <source>
        <dbReference type="Proteomes" id="UP000561077"/>
    </source>
</evidence>
<dbReference type="Pfam" id="PF00890">
    <property type="entry name" value="FAD_binding_2"/>
    <property type="match status" value="1"/>
</dbReference>
<evidence type="ECO:0000313" key="8">
    <source>
        <dbReference type="Proteomes" id="UP000540490"/>
    </source>
</evidence>
<keyword evidence="4" id="KW-0560">Oxidoreductase</keyword>
<organism evidence="6 9">
    <name type="scientific">Gluconacetobacter dulcium</name>
    <dbReference type="NCBI Taxonomy" id="2729096"/>
    <lineage>
        <taxon>Bacteria</taxon>
        <taxon>Pseudomonadati</taxon>
        <taxon>Pseudomonadota</taxon>
        <taxon>Alphaproteobacteria</taxon>
        <taxon>Acetobacterales</taxon>
        <taxon>Acetobacteraceae</taxon>
        <taxon>Gluconacetobacter</taxon>
    </lineage>
</organism>
<evidence type="ECO:0000259" key="5">
    <source>
        <dbReference type="Pfam" id="PF00890"/>
    </source>
</evidence>
<dbReference type="Gene3D" id="3.50.50.60">
    <property type="entry name" value="FAD/NAD(P)-binding domain"/>
    <property type="match status" value="2"/>
</dbReference>
<evidence type="ECO:0000313" key="6">
    <source>
        <dbReference type="EMBL" id="MBB2164803.1"/>
    </source>
</evidence>
<evidence type="ECO:0000256" key="4">
    <source>
        <dbReference type="ARBA" id="ARBA00023002"/>
    </source>
</evidence>
<dbReference type="GO" id="GO:0008202">
    <property type="term" value="P:steroid metabolic process"/>
    <property type="evidence" value="ECO:0007669"/>
    <property type="project" value="UniProtKB-ARBA"/>
</dbReference>
<dbReference type="InterPro" id="IPR003953">
    <property type="entry name" value="FAD-dep_OxRdtase_2_FAD-bd"/>
</dbReference>
<name>A0A7W4NUY9_9PROT</name>
<protein>
    <submittedName>
        <fullName evidence="6">FAD-dependent oxidoreductase</fullName>
    </submittedName>
</protein>
<dbReference type="InterPro" id="IPR036188">
    <property type="entry name" value="FAD/NAD-bd_sf"/>
</dbReference>
<evidence type="ECO:0000256" key="3">
    <source>
        <dbReference type="ARBA" id="ARBA00022827"/>
    </source>
</evidence>
<dbReference type="EMBL" id="JABEQN010000010">
    <property type="protein sequence ID" value="MBB2193939.1"/>
    <property type="molecule type" value="Genomic_DNA"/>
</dbReference>
<keyword evidence="8" id="KW-1185">Reference proteome</keyword>